<name>A0A834IEB7_RHYFE</name>
<reference evidence="1" key="1">
    <citation type="submission" date="2020-08" db="EMBL/GenBank/DDBJ databases">
        <title>Genome sequencing and assembly of the red palm weevil Rhynchophorus ferrugineus.</title>
        <authorList>
            <person name="Dias G.B."/>
            <person name="Bergman C.M."/>
            <person name="Manee M."/>
        </authorList>
    </citation>
    <scope>NUCLEOTIDE SEQUENCE</scope>
    <source>
        <strain evidence="1">AA-2017</strain>
        <tissue evidence="1">Whole larva</tissue>
    </source>
</reference>
<evidence type="ECO:0000313" key="1">
    <source>
        <dbReference type="EMBL" id="KAF7277537.1"/>
    </source>
</evidence>
<dbReference type="AlphaFoldDB" id="A0A834IEB7"/>
<proteinExistence type="predicted"/>
<gene>
    <name evidence="1" type="ORF">GWI33_006932</name>
</gene>
<protein>
    <submittedName>
        <fullName evidence="1">Uncharacterized protein</fullName>
    </submittedName>
</protein>
<accession>A0A834IEB7</accession>
<dbReference type="EMBL" id="JAACXV010001178">
    <property type="protein sequence ID" value="KAF7277537.1"/>
    <property type="molecule type" value="Genomic_DNA"/>
</dbReference>
<evidence type="ECO:0000313" key="2">
    <source>
        <dbReference type="Proteomes" id="UP000625711"/>
    </source>
</evidence>
<dbReference type="Proteomes" id="UP000625711">
    <property type="component" value="Unassembled WGS sequence"/>
</dbReference>
<organism evidence="1 2">
    <name type="scientific">Rhynchophorus ferrugineus</name>
    <name type="common">Red palm weevil</name>
    <name type="synonym">Curculio ferrugineus</name>
    <dbReference type="NCBI Taxonomy" id="354439"/>
    <lineage>
        <taxon>Eukaryota</taxon>
        <taxon>Metazoa</taxon>
        <taxon>Ecdysozoa</taxon>
        <taxon>Arthropoda</taxon>
        <taxon>Hexapoda</taxon>
        <taxon>Insecta</taxon>
        <taxon>Pterygota</taxon>
        <taxon>Neoptera</taxon>
        <taxon>Endopterygota</taxon>
        <taxon>Coleoptera</taxon>
        <taxon>Polyphaga</taxon>
        <taxon>Cucujiformia</taxon>
        <taxon>Curculionidae</taxon>
        <taxon>Dryophthorinae</taxon>
        <taxon>Rhynchophorus</taxon>
    </lineage>
</organism>
<comment type="caution">
    <text evidence="1">The sequence shown here is derived from an EMBL/GenBank/DDBJ whole genome shotgun (WGS) entry which is preliminary data.</text>
</comment>
<keyword evidence="2" id="KW-1185">Reference proteome</keyword>
<sequence>MLVVSLSRLNYRVRSKAIDPMIYHEPAACQISVSDRRLRRGVYFVWLVTFLEWLRRILSLLLNTVGNKSFLSHCLDWKIYKCQRACLLAPCAVDGNDIIQEDSLPHIKKSV</sequence>